<dbReference type="HAMAP" id="MF_02006">
    <property type="entry name" value="Tyr_tRNA_synth_type1"/>
    <property type="match status" value="1"/>
</dbReference>
<dbReference type="InterPro" id="IPR054608">
    <property type="entry name" value="SYY-like_C"/>
</dbReference>
<evidence type="ECO:0000256" key="4">
    <source>
        <dbReference type="ARBA" id="ARBA00022840"/>
    </source>
</evidence>
<evidence type="ECO:0000259" key="11">
    <source>
        <dbReference type="Pfam" id="PF22421"/>
    </source>
</evidence>
<dbReference type="Proteomes" id="UP001283361">
    <property type="component" value="Unassembled WGS sequence"/>
</dbReference>
<dbReference type="GO" id="GO:0004831">
    <property type="term" value="F:tyrosine-tRNA ligase activity"/>
    <property type="evidence" value="ECO:0007669"/>
    <property type="project" value="UniProtKB-EC"/>
</dbReference>
<dbReference type="EMBL" id="JAWDGP010001651">
    <property type="protein sequence ID" value="KAK3789574.1"/>
    <property type="molecule type" value="Genomic_DNA"/>
</dbReference>
<dbReference type="Pfam" id="PF22421">
    <property type="entry name" value="SYY_C-terminal"/>
    <property type="match status" value="1"/>
</dbReference>
<keyword evidence="3 10" id="KW-0547">Nucleotide-binding</keyword>
<keyword evidence="4 10" id="KW-0067">ATP-binding</keyword>
<evidence type="ECO:0000256" key="3">
    <source>
        <dbReference type="ARBA" id="ARBA00022741"/>
    </source>
</evidence>
<evidence type="ECO:0000256" key="1">
    <source>
        <dbReference type="ARBA" id="ARBA00013160"/>
    </source>
</evidence>
<name>A0AAE1AKG5_9GAST</name>
<dbReference type="FunFam" id="3.40.50.620:FF:000107">
    <property type="entry name" value="Tyrosine--tRNA ligase"/>
    <property type="match status" value="1"/>
</dbReference>
<dbReference type="Gene3D" id="1.10.240.10">
    <property type="entry name" value="Tyrosyl-Transfer RNA Synthetase"/>
    <property type="match status" value="1"/>
</dbReference>
<dbReference type="SUPFAM" id="SSF52374">
    <property type="entry name" value="Nucleotidylyl transferase"/>
    <property type="match status" value="1"/>
</dbReference>
<dbReference type="GO" id="GO:0005829">
    <property type="term" value="C:cytosol"/>
    <property type="evidence" value="ECO:0007669"/>
    <property type="project" value="TreeGrafter"/>
</dbReference>
<dbReference type="GO" id="GO:0006437">
    <property type="term" value="P:tyrosyl-tRNA aminoacylation"/>
    <property type="evidence" value="ECO:0007669"/>
    <property type="project" value="InterPro"/>
</dbReference>
<evidence type="ECO:0000256" key="6">
    <source>
        <dbReference type="ARBA" id="ARBA00022917"/>
    </source>
</evidence>
<dbReference type="InterPro" id="IPR024107">
    <property type="entry name" value="Tyr-tRNA-ligase_bac_1"/>
</dbReference>
<evidence type="ECO:0000313" key="13">
    <source>
        <dbReference type="Proteomes" id="UP001283361"/>
    </source>
</evidence>
<dbReference type="EC" id="6.1.1.1" evidence="1 10"/>
<dbReference type="PANTHER" id="PTHR11766:SF0">
    <property type="entry name" value="TYROSINE--TRNA LIGASE, MITOCHONDRIAL"/>
    <property type="match status" value="1"/>
</dbReference>
<evidence type="ECO:0000313" key="12">
    <source>
        <dbReference type="EMBL" id="KAK3789574.1"/>
    </source>
</evidence>
<evidence type="ECO:0000256" key="2">
    <source>
        <dbReference type="ARBA" id="ARBA00022598"/>
    </source>
</evidence>
<accession>A0AAE1AKG5</accession>
<evidence type="ECO:0000256" key="8">
    <source>
        <dbReference type="ARBA" id="ARBA00033323"/>
    </source>
</evidence>
<dbReference type="SUPFAM" id="SSF55174">
    <property type="entry name" value="Alpha-L RNA-binding motif"/>
    <property type="match status" value="1"/>
</dbReference>
<evidence type="ECO:0000256" key="9">
    <source>
        <dbReference type="ARBA" id="ARBA00048248"/>
    </source>
</evidence>
<evidence type="ECO:0000256" key="5">
    <source>
        <dbReference type="ARBA" id="ARBA00022884"/>
    </source>
</evidence>
<dbReference type="InterPro" id="IPR002305">
    <property type="entry name" value="aa-tRNA-synth_Ic"/>
</dbReference>
<keyword evidence="5" id="KW-0694">RNA-binding</keyword>
<comment type="similarity">
    <text evidence="10">Belongs to the class-I aminoacyl-tRNA synthetase family.</text>
</comment>
<dbReference type="Pfam" id="PF00579">
    <property type="entry name" value="tRNA-synt_1b"/>
    <property type="match status" value="1"/>
</dbReference>
<dbReference type="PRINTS" id="PR01040">
    <property type="entry name" value="TRNASYNTHTYR"/>
</dbReference>
<dbReference type="Gene3D" id="3.40.50.620">
    <property type="entry name" value="HUPs"/>
    <property type="match status" value="1"/>
</dbReference>
<dbReference type="PROSITE" id="PS00178">
    <property type="entry name" value="AA_TRNA_LIGASE_I"/>
    <property type="match status" value="1"/>
</dbReference>
<dbReference type="PANTHER" id="PTHR11766">
    <property type="entry name" value="TYROSYL-TRNA SYNTHETASE"/>
    <property type="match status" value="1"/>
</dbReference>
<evidence type="ECO:0000256" key="7">
    <source>
        <dbReference type="ARBA" id="ARBA00023146"/>
    </source>
</evidence>
<dbReference type="CDD" id="cd00805">
    <property type="entry name" value="TyrRS_core"/>
    <property type="match status" value="1"/>
</dbReference>
<dbReference type="InterPro" id="IPR024088">
    <property type="entry name" value="Tyr-tRNA-ligase_bac-type"/>
</dbReference>
<comment type="catalytic activity">
    <reaction evidence="9 10">
        <text>tRNA(Tyr) + L-tyrosine + ATP = L-tyrosyl-tRNA(Tyr) + AMP + diphosphate + H(+)</text>
        <dbReference type="Rhea" id="RHEA:10220"/>
        <dbReference type="Rhea" id="RHEA-COMP:9706"/>
        <dbReference type="Rhea" id="RHEA-COMP:9707"/>
        <dbReference type="ChEBI" id="CHEBI:15378"/>
        <dbReference type="ChEBI" id="CHEBI:30616"/>
        <dbReference type="ChEBI" id="CHEBI:33019"/>
        <dbReference type="ChEBI" id="CHEBI:58315"/>
        <dbReference type="ChEBI" id="CHEBI:78442"/>
        <dbReference type="ChEBI" id="CHEBI:78536"/>
        <dbReference type="ChEBI" id="CHEBI:456215"/>
        <dbReference type="EC" id="6.1.1.1"/>
    </reaction>
</comment>
<keyword evidence="13" id="KW-1185">Reference proteome</keyword>
<dbReference type="CDD" id="cd00165">
    <property type="entry name" value="S4"/>
    <property type="match status" value="1"/>
</dbReference>
<dbReference type="FunFam" id="1.10.240.10:FF:000001">
    <property type="entry name" value="Tyrosine--tRNA ligase"/>
    <property type="match status" value="1"/>
</dbReference>
<sequence>MAAFIQRCTLRYRCRKILKLGPVLIESSQQCGESCIFQNGYRVICSTEFSTHDFLTKLQTRGICEGIFPSTRPDEIKQLMSCPQSLYCGFDPTADSLHIGNLLSLMVLLHGQRAGHTPIAVLGGATALIGDPSGKSKERRAMTAEEVENNILGLMENVQRIFKNHSDSISHSSIPLSPIKILNNRDWYKSQDVITFLSTTGRHFRLGEMLSKSSVQSRLNSKEGISCTEFMYQVFQASDWLHLYQNHNCSMQVGGNDQTGNIASGFDLIHRITNKYVFGLLVPLILSPSGEKLGKSTGNSVWLDPKKTSPFEFYQYFFNLPDSCVERFLKLFTFLPCEEISSVVETHLSSPEKRAGQKTLAEQVTRLVHGDSGLESAQRCTAVLFGNSVSALSSMGLAELQQLVKNAPTTELPSASDLCLKDLCMEIKCFKNEADADRIIRAGGVYINQQRVSDPELKVGKAGHILPNHITLVRVGKKNFHVVRWWV</sequence>
<gene>
    <name evidence="12" type="ORF">RRG08_016253</name>
</gene>
<keyword evidence="2 10" id="KW-0436">Ligase</keyword>
<keyword evidence="6 10" id="KW-0648">Protein biosynthesis</keyword>
<comment type="caution">
    <text evidence="12">The sequence shown here is derived from an EMBL/GenBank/DDBJ whole genome shotgun (WGS) entry which is preliminary data.</text>
</comment>
<dbReference type="GO" id="GO:0003723">
    <property type="term" value="F:RNA binding"/>
    <property type="evidence" value="ECO:0007669"/>
    <property type="project" value="UniProtKB-KW"/>
</dbReference>
<keyword evidence="7 10" id="KW-0030">Aminoacyl-tRNA synthetase</keyword>
<dbReference type="InterPro" id="IPR002307">
    <property type="entry name" value="Tyr-tRNA-ligase"/>
</dbReference>
<evidence type="ECO:0000256" key="10">
    <source>
        <dbReference type="RuleBase" id="RU361234"/>
    </source>
</evidence>
<protein>
    <recommendedName>
        <fullName evidence="1 10">Tyrosine--tRNA ligase</fullName>
        <ecNumber evidence="1 10">6.1.1.1</ecNumber>
    </recommendedName>
    <alternativeName>
        <fullName evidence="8 10">Tyrosyl-tRNA synthetase</fullName>
    </alternativeName>
</protein>
<dbReference type="GO" id="GO:0005739">
    <property type="term" value="C:mitochondrion"/>
    <property type="evidence" value="ECO:0007669"/>
    <property type="project" value="TreeGrafter"/>
</dbReference>
<reference evidence="12" key="1">
    <citation type="journal article" date="2023" name="G3 (Bethesda)">
        <title>A reference genome for the long-term kleptoplast-retaining sea slug Elysia crispata morphotype clarki.</title>
        <authorList>
            <person name="Eastman K.E."/>
            <person name="Pendleton A.L."/>
            <person name="Shaikh M.A."/>
            <person name="Suttiyut T."/>
            <person name="Ogas R."/>
            <person name="Tomko P."/>
            <person name="Gavelis G."/>
            <person name="Widhalm J.R."/>
            <person name="Wisecaver J.H."/>
        </authorList>
    </citation>
    <scope>NUCLEOTIDE SEQUENCE</scope>
    <source>
        <strain evidence="12">ECLA1</strain>
    </source>
</reference>
<dbReference type="InterPro" id="IPR014729">
    <property type="entry name" value="Rossmann-like_a/b/a_fold"/>
</dbReference>
<feature type="domain" description="Tyrosine--tRNA ligase SYY-like C-terminal" evidence="11">
    <location>
        <begin position="399"/>
        <end position="483"/>
    </location>
</feature>
<organism evidence="12 13">
    <name type="scientific">Elysia crispata</name>
    <name type="common">lettuce slug</name>
    <dbReference type="NCBI Taxonomy" id="231223"/>
    <lineage>
        <taxon>Eukaryota</taxon>
        <taxon>Metazoa</taxon>
        <taxon>Spiralia</taxon>
        <taxon>Lophotrochozoa</taxon>
        <taxon>Mollusca</taxon>
        <taxon>Gastropoda</taxon>
        <taxon>Heterobranchia</taxon>
        <taxon>Euthyneura</taxon>
        <taxon>Panpulmonata</taxon>
        <taxon>Sacoglossa</taxon>
        <taxon>Placobranchoidea</taxon>
        <taxon>Plakobranchidae</taxon>
        <taxon>Elysia</taxon>
    </lineage>
</organism>
<dbReference type="Gene3D" id="3.10.290.10">
    <property type="entry name" value="RNA-binding S4 domain"/>
    <property type="match status" value="1"/>
</dbReference>
<dbReference type="NCBIfam" id="TIGR00234">
    <property type="entry name" value="tyrS"/>
    <property type="match status" value="1"/>
</dbReference>
<dbReference type="InterPro" id="IPR001412">
    <property type="entry name" value="aa-tRNA-synth_I_CS"/>
</dbReference>
<proteinExistence type="inferred from homology"/>
<dbReference type="AlphaFoldDB" id="A0AAE1AKG5"/>
<dbReference type="InterPro" id="IPR036986">
    <property type="entry name" value="S4_RNA-bd_sf"/>
</dbReference>
<dbReference type="GO" id="GO:0005524">
    <property type="term" value="F:ATP binding"/>
    <property type="evidence" value="ECO:0007669"/>
    <property type="project" value="UniProtKB-KW"/>
</dbReference>